<dbReference type="RefSeq" id="WP_109622078.1">
    <property type="nucleotide sequence ID" value="NZ_QGDO01000008.1"/>
</dbReference>
<dbReference type="InterPro" id="IPR013783">
    <property type="entry name" value="Ig-like_fold"/>
</dbReference>
<evidence type="ECO:0000256" key="2">
    <source>
        <dbReference type="ARBA" id="ARBA00022729"/>
    </source>
</evidence>
<dbReference type="PANTHER" id="PTHR42721">
    <property type="entry name" value="SUGAR HYDROLASE-RELATED"/>
    <property type="match status" value="1"/>
</dbReference>
<dbReference type="SUPFAM" id="SSF51445">
    <property type="entry name" value="(Trans)glycosidases"/>
    <property type="match status" value="1"/>
</dbReference>
<dbReference type="Pfam" id="PF00933">
    <property type="entry name" value="Glyco_hydro_3"/>
    <property type="match status" value="1"/>
</dbReference>
<dbReference type="SUPFAM" id="SSF52279">
    <property type="entry name" value="Beta-D-glucan exohydrolase, C-terminal domain"/>
    <property type="match status" value="1"/>
</dbReference>
<dbReference type="InterPro" id="IPR036881">
    <property type="entry name" value="Glyco_hydro_3_C_sf"/>
</dbReference>
<proteinExistence type="inferred from homology"/>
<organism evidence="5 6">
    <name type="scientific">Sediminitomix flava</name>
    <dbReference type="NCBI Taxonomy" id="379075"/>
    <lineage>
        <taxon>Bacteria</taxon>
        <taxon>Pseudomonadati</taxon>
        <taxon>Bacteroidota</taxon>
        <taxon>Cytophagia</taxon>
        <taxon>Cytophagales</taxon>
        <taxon>Flammeovirgaceae</taxon>
        <taxon>Sediminitomix</taxon>
    </lineage>
</organism>
<dbReference type="SMART" id="SM01217">
    <property type="entry name" value="Fn3_like"/>
    <property type="match status" value="1"/>
</dbReference>
<evidence type="ECO:0000259" key="4">
    <source>
        <dbReference type="SMART" id="SM01217"/>
    </source>
</evidence>
<evidence type="ECO:0000256" key="1">
    <source>
        <dbReference type="ARBA" id="ARBA00005336"/>
    </source>
</evidence>
<dbReference type="GO" id="GO:0031222">
    <property type="term" value="P:arabinan catabolic process"/>
    <property type="evidence" value="ECO:0007669"/>
    <property type="project" value="TreeGrafter"/>
</dbReference>
<dbReference type="Pfam" id="PF14310">
    <property type="entry name" value="Fn3-like"/>
    <property type="match status" value="1"/>
</dbReference>
<name>A0A315Z6N1_SEDFL</name>
<accession>A0A315Z6N1</accession>
<dbReference type="InterPro" id="IPR002772">
    <property type="entry name" value="Glyco_hydro_3_C"/>
</dbReference>
<dbReference type="InterPro" id="IPR036962">
    <property type="entry name" value="Glyco_hydro_3_N_sf"/>
</dbReference>
<comment type="caution">
    <text evidence="5">The sequence shown here is derived from an EMBL/GenBank/DDBJ whole genome shotgun (WGS) entry which is preliminary data.</text>
</comment>
<dbReference type="Gene3D" id="3.40.50.1700">
    <property type="entry name" value="Glycoside hydrolase family 3 C-terminal domain"/>
    <property type="match status" value="1"/>
</dbReference>
<protein>
    <submittedName>
        <fullName evidence="5">Beta-glucosidase</fullName>
    </submittedName>
</protein>
<evidence type="ECO:0000256" key="3">
    <source>
        <dbReference type="ARBA" id="ARBA00022801"/>
    </source>
</evidence>
<dbReference type="GO" id="GO:0009044">
    <property type="term" value="F:xylan 1,4-beta-xylosidase activity"/>
    <property type="evidence" value="ECO:0007669"/>
    <property type="project" value="InterPro"/>
</dbReference>
<dbReference type="GO" id="GO:0045493">
    <property type="term" value="P:xylan catabolic process"/>
    <property type="evidence" value="ECO:0007669"/>
    <property type="project" value="InterPro"/>
</dbReference>
<evidence type="ECO:0000313" key="6">
    <source>
        <dbReference type="Proteomes" id="UP000245535"/>
    </source>
</evidence>
<dbReference type="PANTHER" id="PTHR42721:SF3">
    <property type="entry name" value="BETA-D-XYLOSIDASE 5-RELATED"/>
    <property type="match status" value="1"/>
</dbReference>
<dbReference type="Gene3D" id="3.20.20.300">
    <property type="entry name" value="Glycoside hydrolase, family 3, N-terminal domain"/>
    <property type="match status" value="1"/>
</dbReference>
<dbReference type="InterPro" id="IPR017853">
    <property type="entry name" value="GH"/>
</dbReference>
<dbReference type="PRINTS" id="PR00133">
    <property type="entry name" value="GLHYDRLASE3"/>
</dbReference>
<dbReference type="AlphaFoldDB" id="A0A315Z6N1"/>
<reference evidence="5 6" key="1">
    <citation type="submission" date="2018-03" db="EMBL/GenBank/DDBJ databases">
        <title>Genomic Encyclopedia of Archaeal and Bacterial Type Strains, Phase II (KMG-II): from individual species to whole genera.</title>
        <authorList>
            <person name="Goeker M."/>
        </authorList>
    </citation>
    <scope>NUCLEOTIDE SEQUENCE [LARGE SCALE GENOMIC DNA]</scope>
    <source>
        <strain evidence="5 6">DSM 28229</strain>
    </source>
</reference>
<dbReference type="InterPro" id="IPR044993">
    <property type="entry name" value="BXL"/>
</dbReference>
<dbReference type="Pfam" id="PF01915">
    <property type="entry name" value="Glyco_hydro_3_C"/>
    <property type="match status" value="1"/>
</dbReference>
<dbReference type="EMBL" id="QGDO01000008">
    <property type="protein sequence ID" value="PWJ37927.1"/>
    <property type="molecule type" value="Genomic_DNA"/>
</dbReference>
<sequence>MKLNITKIQGFNIPPIFLKLGGTITLLISFFSVQSQDVDLSYFDHTIPLDDRVELLVSQMTIDEKIAQLGNAAPAIPRLNVPEYNWWNEALHGVARNGKATIFPQGIAIGATFDPDLAKRVATAISTEARAKFEISQAMGNRSKYAGLTFWTPNVNIFRDPRWGRGQETYGEDPFLTSKIGVAFVNGLQGNDETYLKTAACAKHFAVHSGPEELRHEFNAEPSKKDFYETYLPAFEALVKEGKVEGVMGAYNAVYGKPSAANPLLLQDILRENWGFDGYITSDCGAVSGIAHKMHYTKTGVEAAAVALQSGTNLNCGQTYANNLKKALVKGLITEDLLHQRTVQLFKTRFRLGMFDDSKQNKYTQISSENIHSDEHVALAREAAQKSIVLLKNKENILPLSKDIKVPYVTGPFANSADMLMGSYYGISPNLVTILEGISNTVSLGTSLNYRSGALPFQKNLNPKNWAPHVAAESDVTICVVGTTADMEGEEVDAIASANMGDRKDLKLPQNQIDYIKELADYKKGPLVLVIASGSPVSLEGIEEHCDAILQIWFPGEQGGNAVADVLFGDVSPSGKLPITFPKNIAQLPAYEDYSMKGRTYKFMEEEPLFPFGFGLSYSKFTYSDLEISSQKIKSKDEVTISCVVSNIGKQIAEDVAQLYLIPTEGDELTAKYMLKSFERVRLNAGESKKVTFKLLAEELKMFNSEGEKEWRKGKYKLAISNALPSERSLELGASTPVETLINLK</sequence>
<dbReference type="Proteomes" id="UP000245535">
    <property type="component" value="Unassembled WGS sequence"/>
</dbReference>
<evidence type="ECO:0000313" key="5">
    <source>
        <dbReference type="EMBL" id="PWJ37927.1"/>
    </source>
</evidence>
<dbReference type="Gene3D" id="2.60.40.10">
    <property type="entry name" value="Immunoglobulins"/>
    <property type="match status" value="1"/>
</dbReference>
<keyword evidence="6" id="KW-1185">Reference proteome</keyword>
<comment type="similarity">
    <text evidence="1">Belongs to the glycosyl hydrolase 3 family.</text>
</comment>
<dbReference type="OrthoDB" id="9805821at2"/>
<gene>
    <name evidence="5" type="ORF">BC781_10862</name>
</gene>
<dbReference type="InterPro" id="IPR026891">
    <property type="entry name" value="Fn3-like"/>
</dbReference>
<dbReference type="GO" id="GO:0046556">
    <property type="term" value="F:alpha-L-arabinofuranosidase activity"/>
    <property type="evidence" value="ECO:0007669"/>
    <property type="project" value="TreeGrafter"/>
</dbReference>
<feature type="domain" description="Fibronectin type III-like" evidence="4">
    <location>
        <begin position="655"/>
        <end position="724"/>
    </location>
</feature>
<keyword evidence="2" id="KW-0732">Signal</keyword>
<dbReference type="InterPro" id="IPR001764">
    <property type="entry name" value="Glyco_hydro_3_N"/>
</dbReference>
<keyword evidence="3" id="KW-0378">Hydrolase</keyword>